<name>A0A5P2W0Y0_9ACTN</name>
<evidence type="ECO:0000313" key="3">
    <source>
        <dbReference type="Proteomes" id="UP000325763"/>
    </source>
</evidence>
<dbReference type="Pfam" id="PF13349">
    <property type="entry name" value="DUF4097"/>
    <property type="match status" value="1"/>
</dbReference>
<reference evidence="2 3" key="1">
    <citation type="submission" date="2017-09" db="EMBL/GenBank/DDBJ databases">
        <title>Streptomyces genome completion.</title>
        <authorList>
            <person name="Lee N."/>
            <person name="Cho B.-K."/>
        </authorList>
    </citation>
    <scope>NUCLEOTIDE SEQUENCE [LARGE SCALE GENOMIC DNA]</scope>
    <source>
        <strain evidence="2 3">ATCC 14899</strain>
    </source>
</reference>
<evidence type="ECO:0000313" key="2">
    <source>
        <dbReference type="EMBL" id="QEV39075.1"/>
    </source>
</evidence>
<sequence>MARTTTRTGHTGTIRAVAALGVVAALLVTATACSGDAADDPHPDHRAFALHGRTLTVDSQDSALEMVPADVSQVKVTRWFRGNVLVGGNPRVTWAMKDDRLVLRVKCSGVVASCSAKHRIEVPRGVSVKVESSDGSVRAQGFKEPLDIRSRDGSVRVADSTGPLTLASTDGSIHASGVSARRVHATTRDGSVHLELGTVPDQVQANAVDGSVTITLPRASYRVSTQAQDGSVHVSVPRDPGSSHVVDAHTRDGSITIRTAG</sequence>
<evidence type="ECO:0000259" key="1">
    <source>
        <dbReference type="Pfam" id="PF13349"/>
    </source>
</evidence>
<dbReference type="KEGG" id="snq:CP978_11340"/>
<proteinExistence type="predicted"/>
<protein>
    <recommendedName>
        <fullName evidence="1">DUF4097 domain-containing protein</fullName>
    </recommendedName>
</protein>
<dbReference type="EMBL" id="CP023747">
    <property type="protein sequence ID" value="QEV39075.1"/>
    <property type="molecule type" value="Genomic_DNA"/>
</dbReference>
<accession>A0A5P2W0Y0</accession>
<dbReference type="PROSITE" id="PS51257">
    <property type="entry name" value="PROKAR_LIPOPROTEIN"/>
    <property type="match status" value="1"/>
</dbReference>
<dbReference type="RefSeq" id="WP_052454083.1">
    <property type="nucleotide sequence ID" value="NZ_CP009313.1"/>
</dbReference>
<dbReference type="AlphaFoldDB" id="A0A5P2W0Y0"/>
<organism evidence="2 3">
    <name type="scientific">Streptomyces nodosus</name>
    <dbReference type="NCBI Taxonomy" id="40318"/>
    <lineage>
        <taxon>Bacteria</taxon>
        <taxon>Bacillati</taxon>
        <taxon>Actinomycetota</taxon>
        <taxon>Actinomycetes</taxon>
        <taxon>Kitasatosporales</taxon>
        <taxon>Streptomycetaceae</taxon>
        <taxon>Streptomyces</taxon>
    </lineage>
</organism>
<dbReference type="InterPro" id="IPR025164">
    <property type="entry name" value="Toastrack_DUF4097"/>
</dbReference>
<dbReference type="Proteomes" id="UP000325763">
    <property type="component" value="Chromosome"/>
</dbReference>
<dbReference type="OrthoDB" id="5243271at2"/>
<feature type="domain" description="DUF4097" evidence="1">
    <location>
        <begin position="128"/>
        <end position="257"/>
    </location>
</feature>
<gene>
    <name evidence="2" type="ORF">CP978_11340</name>
</gene>